<dbReference type="PANTHER" id="PTHR30217:SF10">
    <property type="entry name" value="23S RRNA 5-HYDROXYCYTIDINE C2501 SYNTHASE"/>
    <property type="match status" value="1"/>
</dbReference>
<name>A0AB73TBN7_9FIRM</name>
<dbReference type="Pfam" id="PF01136">
    <property type="entry name" value="Peptidase_U32"/>
    <property type="match status" value="2"/>
</dbReference>
<proteinExistence type="predicted"/>
<comment type="caution">
    <text evidence="2">The sequence shown here is derived from an EMBL/GenBank/DDBJ whole genome shotgun (WGS) entry which is preliminary data.</text>
</comment>
<organism evidence="2 3">
    <name type="scientific">Murimonas intestini</name>
    <dbReference type="NCBI Taxonomy" id="1337051"/>
    <lineage>
        <taxon>Bacteria</taxon>
        <taxon>Bacillati</taxon>
        <taxon>Bacillota</taxon>
        <taxon>Clostridia</taxon>
        <taxon>Lachnospirales</taxon>
        <taxon>Lachnospiraceae</taxon>
        <taxon>Murimonas</taxon>
    </lineage>
</organism>
<protein>
    <submittedName>
        <fullName evidence="2">Protease</fullName>
    </submittedName>
</protein>
<accession>A0AB73TBN7</accession>
<evidence type="ECO:0000313" key="2">
    <source>
        <dbReference type="EMBL" id="PWJ79368.1"/>
    </source>
</evidence>
<evidence type="ECO:0000313" key="3">
    <source>
        <dbReference type="Proteomes" id="UP000245412"/>
    </source>
</evidence>
<dbReference type="PANTHER" id="PTHR30217">
    <property type="entry name" value="PEPTIDASE U32 FAMILY"/>
    <property type="match status" value="1"/>
</dbReference>
<keyword evidence="3" id="KW-1185">Reference proteome</keyword>
<dbReference type="Proteomes" id="UP000245412">
    <property type="component" value="Unassembled WGS sequence"/>
</dbReference>
<reference evidence="2 3" key="1">
    <citation type="submission" date="2018-05" db="EMBL/GenBank/DDBJ databases">
        <authorList>
            <person name="Goeker M."/>
            <person name="Huntemann M."/>
            <person name="Clum A."/>
            <person name="Pillay M."/>
            <person name="Palaniappan K."/>
            <person name="Varghese N."/>
            <person name="Mikhailova N."/>
            <person name="Stamatis D."/>
            <person name="Reddy T."/>
            <person name="Daum C."/>
            <person name="Shapiro N."/>
            <person name="Ivanova N."/>
            <person name="Kyrpides N."/>
            <person name="Woyke T."/>
        </authorList>
    </citation>
    <scope>NUCLEOTIDE SEQUENCE [LARGE SCALE GENOMIC DNA]</scope>
    <source>
        <strain evidence="2 3">DSM 26524</strain>
    </source>
</reference>
<dbReference type="RefSeq" id="WP_109624754.1">
    <property type="nucleotide sequence ID" value="NZ_JANKBI010000001.1"/>
</dbReference>
<dbReference type="GO" id="GO:0008233">
    <property type="term" value="F:peptidase activity"/>
    <property type="evidence" value="ECO:0007669"/>
    <property type="project" value="UniProtKB-KW"/>
</dbReference>
<dbReference type="AlphaFoldDB" id="A0AB73TBN7"/>
<dbReference type="GO" id="GO:0006508">
    <property type="term" value="P:proteolysis"/>
    <property type="evidence" value="ECO:0007669"/>
    <property type="project" value="UniProtKB-KW"/>
</dbReference>
<dbReference type="EMBL" id="QGGY01000001">
    <property type="protein sequence ID" value="PWJ79368.1"/>
    <property type="molecule type" value="Genomic_DNA"/>
</dbReference>
<dbReference type="InterPro" id="IPR001539">
    <property type="entry name" value="Peptidase_U32"/>
</dbReference>
<dbReference type="PROSITE" id="PS01276">
    <property type="entry name" value="PEPTIDASE_U32"/>
    <property type="match status" value="1"/>
</dbReference>
<dbReference type="InterPro" id="IPR051454">
    <property type="entry name" value="RNA/ubiquinone_mod_enzymes"/>
</dbReference>
<keyword evidence="2" id="KW-0645">Protease</keyword>
<keyword evidence="2" id="KW-0378">Hydrolase</keyword>
<dbReference type="InterPro" id="IPR020988">
    <property type="entry name" value="Pept_U32_collagenase"/>
</dbReference>
<sequence length="781" mass="88751">MDKKLELLAPAGSYESLKAAVNAGADAVYIGGMRFGARAYADNLDQAKMTDAIDYCHLHGRKLYMTVNTLLKQTELEELYDYLKPYYERGLDAVIVQDVGALSLIREYFPDLEIHASTQMTLTGPDGCRFLKDEGVKRVVTSREVSLKEIRGIKAAADIEIESFVHGALCYCYSGQCLMSSLIGGRSGNRGRCAQPCRLQYQFEGTDKKYFLSPKDICTLELIPEMADAGVYSFKIEGRMKRPEYTAGVVEIYRKYIDLYLNKGANDYKVQEKDRIQLMDLYNRGGFSQGYYKTRNGREMMSLDQPNHFGTPAAKVIQIQKGKAVFSALEDLNLNDTLMPPELKLDRAHIKNEKFTVSLKNVQGLRAGQTLRRVRNEALLKRLEEKYLRAELKEKINGKLMISKKFPAILELNAGTVSVRAEGSIAMEAKSQPLTEEKVRRQAEKTGDSPFTFGKLDIELEEGCFLPVQDLNALRREGMELLETELLKPYARHSAHKSDMHDEGRQGFVNDIIKSPDLMISLCSYEALDELLDIPEITGFYVDSLDEHILSKCRRAKKRCYYVMPRIFRQDTQDLFKTEGAAEKLEGYDGVLVSAFEEYGWLASMGYGQDMILDHNMYTFNSEARRFWREKGIFRDTAPAELNARELAQRGCAGSEILVYGRLPVMVSAQCLLKTNGRCLKQQGAKKVCRLTDRMGKTFPVSAECRYCYNIIYNSTPLVLLDYAGEIKKLHPGSIRLSFTIEDRQETVLTVKEYIKAFYYGQKAHNPFQDFTKGHFKRGVE</sequence>
<feature type="domain" description="Peptidase U32 collagenase" evidence="1">
    <location>
        <begin position="374"/>
        <end position="486"/>
    </location>
</feature>
<gene>
    <name evidence="2" type="ORF">C7383_101749</name>
</gene>
<evidence type="ECO:0000259" key="1">
    <source>
        <dbReference type="Pfam" id="PF12392"/>
    </source>
</evidence>
<dbReference type="Pfam" id="PF12392">
    <property type="entry name" value="DUF3656"/>
    <property type="match status" value="1"/>
</dbReference>